<evidence type="ECO:0000313" key="3">
    <source>
        <dbReference type="EMBL" id="CAF1296014.1"/>
    </source>
</evidence>
<dbReference type="Gene3D" id="3.30.420.10">
    <property type="entry name" value="Ribonuclease H-like superfamily/Ribonuclease H"/>
    <property type="match status" value="1"/>
</dbReference>
<proteinExistence type="predicted"/>
<gene>
    <name evidence="3" type="ORF">EDS130_LOCUS30345</name>
</gene>
<reference evidence="3" key="1">
    <citation type="submission" date="2021-02" db="EMBL/GenBank/DDBJ databases">
        <authorList>
            <person name="Nowell W R."/>
        </authorList>
    </citation>
    <scope>NUCLEOTIDE SEQUENCE</scope>
</reference>
<accession>A0A815DGI6</accession>
<feature type="domain" description="Mos1 transposase HTH" evidence="2">
    <location>
        <begin position="6"/>
        <end position="50"/>
    </location>
</feature>
<comment type="caution">
    <text evidence="3">The sequence shown here is derived from an EMBL/GenBank/DDBJ whole genome shotgun (WGS) entry which is preliminary data.</text>
</comment>
<sequence length="410" mass="48007">MDKLCIRSYIKTRLLLGLNAIQIYDELVTAYGPDVVSYRAVARWVQRFSTEQQSLEDNPRSGRPVTVITQQNIDSVKDLVNDDPHISIDYIAMILDISHGSVHTILKQHLGLRKITSRWVPHALTEQQKQRRVEICTENLRKFENGSWRLCDIVTGDETWIYHRKIKAKEQCKVWVRKDESPATEVRRQQYEKKTMFIISFMSTGPLVVNELPSGMSIDAVYYRDECLKKLISKLRKKRPLSLTKGIKLHHDNARPHMNNIIFDHVQQHKMQIMVHPPYSPDLALCDFWLFGYLKRNLDTYPDSTSLATALTKELNSIPVYEYQKTFQKWIQRMKLCIEHRGDYFEHLIYNVLLPSNDHLDEIYYRIYMTCRKWIRSSSFSVTKSIMSSGQNSGPKSKDFSPLEQLHSVP</sequence>
<dbReference type="Proteomes" id="UP000663852">
    <property type="component" value="Unassembled WGS sequence"/>
</dbReference>
<dbReference type="AlphaFoldDB" id="A0A815DGI6"/>
<dbReference type="Pfam" id="PF01359">
    <property type="entry name" value="Transposase_1"/>
    <property type="match status" value="1"/>
</dbReference>
<name>A0A815DGI6_ADIRI</name>
<dbReference type="GO" id="GO:0003676">
    <property type="term" value="F:nucleic acid binding"/>
    <property type="evidence" value="ECO:0007669"/>
    <property type="project" value="InterPro"/>
</dbReference>
<dbReference type="InterPro" id="IPR041426">
    <property type="entry name" value="Mos1_HTH"/>
</dbReference>
<dbReference type="PANTHER" id="PTHR46060:SF1">
    <property type="entry name" value="MARINER MOS1 TRANSPOSASE-LIKE PROTEIN"/>
    <property type="match status" value="1"/>
</dbReference>
<evidence type="ECO:0000313" key="4">
    <source>
        <dbReference type="Proteomes" id="UP000663852"/>
    </source>
</evidence>
<evidence type="ECO:0000259" key="2">
    <source>
        <dbReference type="Pfam" id="PF17906"/>
    </source>
</evidence>
<dbReference type="PANTHER" id="PTHR46060">
    <property type="entry name" value="MARINER MOS1 TRANSPOSASE-LIKE PROTEIN"/>
    <property type="match status" value="1"/>
</dbReference>
<dbReference type="OrthoDB" id="10018757at2759"/>
<evidence type="ECO:0000256" key="1">
    <source>
        <dbReference type="SAM" id="MobiDB-lite"/>
    </source>
</evidence>
<protein>
    <recommendedName>
        <fullName evidence="2">Mos1 transposase HTH domain-containing protein</fullName>
    </recommendedName>
</protein>
<dbReference type="InterPro" id="IPR052709">
    <property type="entry name" value="Transposase-MT_Hybrid"/>
</dbReference>
<dbReference type="InterPro" id="IPR001888">
    <property type="entry name" value="Transposase_1"/>
</dbReference>
<dbReference type="Pfam" id="PF17906">
    <property type="entry name" value="HTH_48"/>
    <property type="match status" value="1"/>
</dbReference>
<feature type="region of interest" description="Disordered" evidence="1">
    <location>
        <begin position="387"/>
        <end position="410"/>
    </location>
</feature>
<dbReference type="InterPro" id="IPR036397">
    <property type="entry name" value="RNaseH_sf"/>
</dbReference>
<organism evidence="3 4">
    <name type="scientific">Adineta ricciae</name>
    <name type="common">Rotifer</name>
    <dbReference type="NCBI Taxonomy" id="249248"/>
    <lineage>
        <taxon>Eukaryota</taxon>
        <taxon>Metazoa</taxon>
        <taxon>Spiralia</taxon>
        <taxon>Gnathifera</taxon>
        <taxon>Rotifera</taxon>
        <taxon>Eurotatoria</taxon>
        <taxon>Bdelloidea</taxon>
        <taxon>Adinetida</taxon>
        <taxon>Adinetidae</taxon>
        <taxon>Adineta</taxon>
    </lineage>
</organism>
<dbReference type="EMBL" id="CAJNOJ010000212">
    <property type="protein sequence ID" value="CAF1296014.1"/>
    <property type="molecule type" value="Genomic_DNA"/>
</dbReference>